<feature type="transmembrane region" description="Helical" evidence="1">
    <location>
        <begin position="45"/>
        <end position="66"/>
    </location>
</feature>
<dbReference type="Proteomes" id="UP001431783">
    <property type="component" value="Unassembled WGS sequence"/>
</dbReference>
<proteinExistence type="predicted"/>
<evidence type="ECO:0000256" key="1">
    <source>
        <dbReference type="SAM" id="Phobius"/>
    </source>
</evidence>
<reference evidence="2 3" key="1">
    <citation type="submission" date="2023-03" db="EMBL/GenBank/DDBJ databases">
        <title>Genome insight into feeding habits of ladybird beetles.</title>
        <authorList>
            <person name="Li H.-S."/>
            <person name="Huang Y.-H."/>
            <person name="Pang H."/>
        </authorList>
    </citation>
    <scope>NUCLEOTIDE SEQUENCE [LARGE SCALE GENOMIC DNA]</scope>
    <source>
        <strain evidence="2">SYSU_2023b</strain>
        <tissue evidence="2">Whole body</tissue>
    </source>
</reference>
<protein>
    <submittedName>
        <fullName evidence="2">Uncharacterized protein</fullName>
    </submittedName>
</protein>
<dbReference type="EMBL" id="JARQZJ010000121">
    <property type="protein sequence ID" value="KAK9888521.1"/>
    <property type="molecule type" value="Genomic_DNA"/>
</dbReference>
<keyword evidence="1" id="KW-1133">Transmembrane helix</keyword>
<feature type="transmembrane region" description="Helical" evidence="1">
    <location>
        <begin position="7"/>
        <end position="25"/>
    </location>
</feature>
<dbReference type="AlphaFoldDB" id="A0AAW1UYP1"/>
<comment type="caution">
    <text evidence="2">The sequence shown here is derived from an EMBL/GenBank/DDBJ whole genome shotgun (WGS) entry which is preliminary data.</text>
</comment>
<keyword evidence="3" id="KW-1185">Reference proteome</keyword>
<gene>
    <name evidence="2" type="ORF">WA026_000772</name>
</gene>
<sequence>MPLLVECIQAAIIMLIGDMVMQILIDKKSVKEIDWNRSLQHMGMGLIFGGIVLEFTNSILCSLTDYPRNPCRRTYRRRYSWYSY</sequence>
<organism evidence="2 3">
    <name type="scientific">Henosepilachna vigintioctopunctata</name>
    <dbReference type="NCBI Taxonomy" id="420089"/>
    <lineage>
        <taxon>Eukaryota</taxon>
        <taxon>Metazoa</taxon>
        <taxon>Ecdysozoa</taxon>
        <taxon>Arthropoda</taxon>
        <taxon>Hexapoda</taxon>
        <taxon>Insecta</taxon>
        <taxon>Pterygota</taxon>
        <taxon>Neoptera</taxon>
        <taxon>Endopterygota</taxon>
        <taxon>Coleoptera</taxon>
        <taxon>Polyphaga</taxon>
        <taxon>Cucujiformia</taxon>
        <taxon>Coccinelloidea</taxon>
        <taxon>Coccinellidae</taxon>
        <taxon>Epilachninae</taxon>
        <taxon>Epilachnini</taxon>
        <taxon>Henosepilachna</taxon>
    </lineage>
</organism>
<keyword evidence="1" id="KW-0472">Membrane</keyword>
<evidence type="ECO:0000313" key="2">
    <source>
        <dbReference type="EMBL" id="KAK9888521.1"/>
    </source>
</evidence>
<accession>A0AAW1UYP1</accession>
<evidence type="ECO:0000313" key="3">
    <source>
        <dbReference type="Proteomes" id="UP001431783"/>
    </source>
</evidence>
<keyword evidence="1" id="KW-0812">Transmembrane</keyword>
<name>A0AAW1UYP1_9CUCU</name>